<evidence type="ECO:0000256" key="6">
    <source>
        <dbReference type="SAM" id="Phobius"/>
    </source>
</evidence>
<comment type="caution">
    <text evidence="7">The sequence shown here is derived from an EMBL/GenBank/DDBJ whole genome shotgun (WGS) entry which is preliminary data.</text>
</comment>
<accession>A0A0F9XR21</accession>
<dbReference type="InterPro" id="IPR005498">
    <property type="entry name" value="T4SS_VirB10/TraB/TrbI"/>
</dbReference>
<name>A0A0F9XR21_9ZZZZ</name>
<dbReference type="InterPro" id="IPR049855">
    <property type="entry name" value="DotG/IcmE-like_C"/>
</dbReference>
<keyword evidence="3 6" id="KW-1133">Transmembrane helix</keyword>
<evidence type="ECO:0000256" key="2">
    <source>
        <dbReference type="ARBA" id="ARBA00022692"/>
    </source>
</evidence>
<feature type="compositionally biased region" description="Basic and acidic residues" evidence="5">
    <location>
        <begin position="1"/>
        <end position="10"/>
    </location>
</feature>
<protein>
    <recommendedName>
        <fullName evidence="8">Bacterial conjugation TrbI-like protein</fullName>
    </recommendedName>
</protein>
<evidence type="ECO:0000256" key="1">
    <source>
        <dbReference type="ARBA" id="ARBA00004167"/>
    </source>
</evidence>
<organism evidence="7">
    <name type="scientific">marine sediment metagenome</name>
    <dbReference type="NCBI Taxonomy" id="412755"/>
    <lineage>
        <taxon>unclassified sequences</taxon>
        <taxon>metagenomes</taxon>
        <taxon>ecological metagenomes</taxon>
    </lineage>
</organism>
<evidence type="ECO:0000256" key="4">
    <source>
        <dbReference type="ARBA" id="ARBA00023136"/>
    </source>
</evidence>
<dbReference type="AlphaFoldDB" id="A0A0F9XR21"/>
<feature type="transmembrane region" description="Helical" evidence="6">
    <location>
        <begin position="33"/>
        <end position="53"/>
    </location>
</feature>
<feature type="region of interest" description="Disordered" evidence="5">
    <location>
        <begin position="154"/>
        <end position="181"/>
    </location>
</feature>
<keyword evidence="4 6" id="KW-0472">Membrane</keyword>
<feature type="compositionally biased region" description="Acidic residues" evidence="5">
    <location>
        <begin position="11"/>
        <end position="20"/>
    </location>
</feature>
<evidence type="ECO:0000256" key="5">
    <source>
        <dbReference type="SAM" id="MobiDB-lite"/>
    </source>
</evidence>
<evidence type="ECO:0008006" key="8">
    <source>
        <dbReference type="Google" id="ProtNLM"/>
    </source>
</evidence>
<evidence type="ECO:0000256" key="3">
    <source>
        <dbReference type="ARBA" id="ARBA00022989"/>
    </source>
</evidence>
<dbReference type="GO" id="GO:0016020">
    <property type="term" value="C:membrane"/>
    <property type="evidence" value="ECO:0007669"/>
    <property type="project" value="UniProtKB-SubCell"/>
</dbReference>
<comment type="subcellular location">
    <subcellularLocation>
        <location evidence="1">Membrane</location>
        <topology evidence="1">Single-pass membrane protein</topology>
    </subcellularLocation>
</comment>
<proteinExistence type="predicted"/>
<dbReference type="InterPro" id="IPR042217">
    <property type="entry name" value="T4SS_VirB10/TrbI"/>
</dbReference>
<evidence type="ECO:0000313" key="7">
    <source>
        <dbReference type="EMBL" id="KKO01877.1"/>
    </source>
</evidence>
<dbReference type="Pfam" id="PF03743">
    <property type="entry name" value="TrbI"/>
    <property type="match status" value="1"/>
</dbReference>
<sequence length="423" mass="43966">MSEVNNKDENVEIPEAEAEDFGSQRVKKGLSPAVKFGIVIGGVFAIIGGSMIMSSNEIVESGSTVASVGGRLDSTPGGVIQSESPRYQQILEESNDEAADEAKRTGKTFIPTPERILQPIDDLEAGNRIEEEKIIVAEPEPVVAPVVQEPAPRVVQAPPAPPKPAARPSAASAKSAQQEENPYAAAMLSQMGSLAGRTGSASLNVVSVGSLEEQQDVAVVSTDAAELAALQAAGSTTDTVLVPAGEIIYAETLTSTNSDIQGSPVLVELTTGEYRGARLIGSFAVNQSSDSMVIQFSSMTLPDGSTVGVNAFAVDGMTAEAAVASDVERRYLKRYGPILASAFITSYAEARSEADQTLTSVGDDTVVIQGQRDTTQSLYAGLSAAAGAIGSDLETYAPKGPKVILRDGWPIAVMFTETVVAGN</sequence>
<reference evidence="7" key="1">
    <citation type="journal article" date="2015" name="Nature">
        <title>Complex archaea that bridge the gap between prokaryotes and eukaryotes.</title>
        <authorList>
            <person name="Spang A."/>
            <person name="Saw J.H."/>
            <person name="Jorgensen S.L."/>
            <person name="Zaremba-Niedzwiedzka K."/>
            <person name="Martijn J."/>
            <person name="Lind A.E."/>
            <person name="van Eijk R."/>
            <person name="Schleper C."/>
            <person name="Guy L."/>
            <person name="Ettema T.J."/>
        </authorList>
    </citation>
    <scope>NUCLEOTIDE SEQUENCE</scope>
</reference>
<dbReference type="EMBL" id="LAZR01000033">
    <property type="protein sequence ID" value="KKO01877.1"/>
    <property type="molecule type" value="Genomic_DNA"/>
</dbReference>
<keyword evidence="2 6" id="KW-0812">Transmembrane</keyword>
<dbReference type="CDD" id="cd16431">
    <property type="entry name" value="IcmE"/>
    <property type="match status" value="1"/>
</dbReference>
<feature type="compositionally biased region" description="Low complexity" evidence="5">
    <location>
        <begin position="166"/>
        <end position="180"/>
    </location>
</feature>
<dbReference type="Gene3D" id="2.40.128.260">
    <property type="entry name" value="Type IV secretion system, VirB10/TraB/TrbI"/>
    <property type="match status" value="1"/>
</dbReference>
<gene>
    <name evidence="7" type="ORF">LCGC14_0112320</name>
</gene>
<feature type="region of interest" description="Disordered" evidence="5">
    <location>
        <begin position="1"/>
        <end position="24"/>
    </location>
</feature>